<dbReference type="SUPFAM" id="SSF52540">
    <property type="entry name" value="P-loop containing nucleoside triphosphate hydrolases"/>
    <property type="match status" value="1"/>
</dbReference>
<dbReference type="InterPro" id="IPR007502">
    <property type="entry name" value="Helicase-assoc_dom"/>
</dbReference>
<dbReference type="GO" id="GO:0003723">
    <property type="term" value="F:RNA binding"/>
    <property type="evidence" value="ECO:0007669"/>
    <property type="project" value="TreeGrafter"/>
</dbReference>
<reference evidence="5" key="1">
    <citation type="submission" date="2021-01" db="EMBL/GenBank/DDBJ databases">
        <authorList>
            <person name="Corre E."/>
            <person name="Pelletier E."/>
            <person name="Niang G."/>
            <person name="Scheremetjew M."/>
            <person name="Finn R."/>
            <person name="Kale V."/>
            <person name="Holt S."/>
            <person name="Cochrane G."/>
            <person name="Meng A."/>
            <person name="Brown T."/>
            <person name="Cohen L."/>
        </authorList>
    </citation>
    <scope>NUCLEOTIDE SEQUENCE</scope>
    <source>
        <strain evidence="5">SL-175</strain>
    </source>
</reference>
<dbReference type="CDD" id="cd18791">
    <property type="entry name" value="SF2_C_RHA"/>
    <property type="match status" value="1"/>
</dbReference>
<dbReference type="GO" id="GO:0004386">
    <property type="term" value="F:helicase activity"/>
    <property type="evidence" value="ECO:0007669"/>
    <property type="project" value="UniProtKB-KW"/>
</dbReference>
<feature type="compositionally biased region" description="Basic and acidic residues" evidence="3">
    <location>
        <begin position="683"/>
        <end position="692"/>
    </location>
</feature>
<dbReference type="InterPro" id="IPR027417">
    <property type="entry name" value="P-loop_NTPase"/>
</dbReference>
<keyword evidence="2" id="KW-0347">Helicase</keyword>
<organism evidence="5">
    <name type="scientific">Mantoniella antarctica</name>
    <dbReference type="NCBI Taxonomy" id="81844"/>
    <lineage>
        <taxon>Eukaryota</taxon>
        <taxon>Viridiplantae</taxon>
        <taxon>Chlorophyta</taxon>
        <taxon>Mamiellophyceae</taxon>
        <taxon>Mamiellales</taxon>
        <taxon>Mamiellaceae</taxon>
        <taxon>Mantoniella</taxon>
    </lineage>
</organism>
<dbReference type="EMBL" id="HBFC01022836">
    <property type="protein sequence ID" value="CAD8711022.1"/>
    <property type="molecule type" value="Transcribed_RNA"/>
</dbReference>
<dbReference type="PANTHER" id="PTHR18934:SF119">
    <property type="entry name" value="ATP-DEPENDENT RNA HELICASE A"/>
    <property type="match status" value="1"/>
</dbReference>
<name>A0A7S0X9R5_9CHLO</name>
<feature type="region of interest" description="Disordered" evidence="3">
    <location>
        <begin position="1"/>
        <end position="35"/>
    </location>
</feature>
<evidence type="ECO:0000313" key="5">
    <source>
        <dbReference type="EMBL" id="CAD8711022.1"/>
    </source>
</evidence>
<accession>A0A7S0X9R5</accession>
<keyword evidence="2" id="KW-0067">ATP-binding</keyword>
<keyword evidence="2" id="KW-0547">Nucleotide-binding</keyword>
<keyword evidence="1" id="KW-0378">Hydrolase</keyword>
<evidence type="ECO:0000259" key="4">
    <source>
        <dbReference type="PROSITE" id="PS51194"/>
    </source>
</evidence>
<proteinExistence type="predicted"/>
<evidence type="ECO:0000256" key="2">
    <source>
        <dbReference type="ARBA" id="ARBA00022806"/>
    </source>
</evidence>
<feature type="region of interest" description="Disordered" evidence="3">
    <location>
        <begin position="633"/>
        <end position="692"/>
    </location>
</feature>
<gene>
    <name evidence="5" type="ORF">MANT1106_LOCUS13708</name>
</gene>
<evidence type="ECO:0000256" key="1">
    <source>
        <dbReference type="ARBA" id="ARBA00022801"/>
    </source>
</evidence>
<dbReference type="InterPro" id="IPR001650">
    <property type="entry name" value="Helicase_C-like"/>
</dbReference>
<dbReference type="Gene3D" id="1.20.120.1080">
    <property type="match status" value="1"/>
</dbReference>
<feature type="compositionally biased region" description="Gly residues" evidence="3">
    <location>
        <begin position="642"/>
        <end position="655"/>
    </location>
</feature>
<feature type="domain" description="Helicase C-terminal" evidence="4">
    <location>
        <begin position="35"/>
        <end position="220"/>
    </location>
</feature>
<dbReference type="AlphaFoldDB" id="A0A7S0X9R5"/>
<dbReference type="Pfam" id="PF00271">
    <property type="entry name" value="Helicase_C"/>
    <property type="match status" value="1"/>
</dbReference>
<dbReference type="Pfam" id="PF07717">
    <property type="entry name" value="OB_NTP_bind"/>
    <property type="match status" value="1"/>
</dbReference>
<dbReference type="InterPro" id="IPR011709">
    <property type="entry name" value="DEAD-box_helicase_OB_fold"/>
</dbReference>
<dbReference type="SMART" id="SM00490">
    <property type="entry name" value="HELICc"/>
    <property type="match status" value="1"/>
</dbReference>
<evidence type="ECO:0000256" key="3">
    <source>
        <dbReference type="SAM" id="MobiDB-lite"/>
    </source>
</evidence>
<dbReference type="SMART" id="SM00847">
    <property type="entry name" value="HA2"/>
    <property type="match status" value="1"/>
</dbReference>
<sequence>MREGGGGVGPRSARMAAAKAKGRGGGSGASKGKKERDELMVELAADVARSIARAELAKGRTGSILIFFPGWKEIKDTMKVLEGLPREESNALLILPLHSEVPATEQQRVFDKAPEGKIKIILSTNIAESSVTINDVLAVVDTGLVKQMDYNPEKTMSEMATVATSRASATQRTGRAGRVAAGVCYRLYSRAMFEAMAERPTPEIQRTELESTCLQTAKFKAPTTTVHDFLSEALDPPAEATVDSAMDRLKKLGAIVEVPAPTGAENTATRELLTHLGNILTELPLDPAVGRMLAVGSVMGCLDPVLTAAAVMSSRDPFLQPTYARDEAQAARKRFSDTSDVQAILRAYADWRYEIVKSSYYGAVQWARDNFLSAQGLDTITTLRRTLLGDLIKTGLVSPEDLEPGQRRGQDELSGNAVVNRHAQNEALITAVLATGFPSNLAARRTHAHFGVMRTEREDNAGIHPGSVVFHRAPPRGRDQAALADWVMYSEMVSSSQVFIRGVSAMNPEQVMLFGGSKLKKCEAVSTPPVSDGGKGPLLGADGLPTRSVAPSSRALAAANSPVAVIDDWIMVMSSCADTAELLEDVRGELDAALALKTMNPRQPLSPAFVSIIDAVAGTMTLVQKRNDLALNRFGPSQSSARGGGGGIRSGGAGRAGLNSRPGYGGGNGAAGAAPKKAGRLQRNAEGKFVRV</sequence>
<dbReference type="Pfam" id="PF21010">
    <property type="entry name" value="HA2_C"/>
    <property type="match status" value="1"/>
</dbReference>
<dbReference type="Gene3D" id="3.40.50.300">
    <property type="entry name" value="P-loop containing nucleotide triphosphate hydrolases"/>
    <property type="match status" value="1"/>
</dbReference>
<dbReference type="GO" id="GO:0016787">
    <property type="term" value="F:hydrolase activity"/>
    <property type="evidence" value="ECO:0007669"/>
    <property type="project" value="UniProtKB-KW"/>
</dbReference>
<dbReference type="PROSITE" id="PS51194">
    <property type="entry name" value="HELICASE_CTER"/>
    <property type="match status" value="1"/>
</dbReference>
<protein>
    <recommendedName>
        <fullName evidence="4">Helicase C-terminal domain-containing protein</fullName>
    </recommendedName>
</protein>
<dbReference type="PANTHER" id="PTHR18934">
    <property type="entry name" value="ATP-DEPENDENT RNA HELICASE"/>
    <property type="match status" value="1"/>
</dbReference>